<keyword evidence="4 5" id="KW-0287">Flowering</keyword>
<dbReference type="PANTHER" id="PTHR31791">
    <property type="entry name" value="FRIGIDA-LIKE PROTEIN 3-RELATED"/>
    <property type="match status" value="1"/>
</dbReference>
<protein>
    <recommendedName>
        <fullName evidence="5">FRIGIDA-like protein</fullName>
    </recommendedName>
</protein>
<evidence type="ECO:0000256" key="3">
    <source>
        <dbReference type="ARBA" id="ARBA00022782"/>
    </source>
</evidence>
<organism evidence="8 9">
    <name type="scientific">Trapa natans</name>
    <name type="common">Water chestnut</name>
    <dbReference type="NCBI Taxonomy" id="22666"/>
    <lineage>
        <taxon>Eukaryota</taxon>
        <taxon>Viridiplantae</taxon>
        <taxon>Streptophyta</taxon>
        <taxon>Embryophyta</taxon>
        <taxon>Tracheophyta</taxon>
        <taxon>Spermatophyta</taxon>
        <taxon>Magnoliopsida</taxon>
        <taxon>eudicotyledons</taxon>
        <taxon>Gunneridae</taxon>
        <taxon>Pentapetalae</taxon>
        <taxon>rosids</taxon>
        <taxon>malvids</taxon>
        <taxon>Myrtales</taxon>
        <taxon>Lythraceae</taxon>
        <taxon>Trapa</taxon>
    </lineage>
</organism>
<dbReference type="EMBL" id="JAXQNO010000017">
    <property type="protein sequence ID" value="KAK4778540.1"/>
    <property type="molecule type" value="Genomic_DNA"/>
</dbReference>
<dbReference type="AlphaFoldDB" id="A0AAN7LBC5"/>
<evidence type="ECO:0000256" key="2">
    <source>
        <dbReference type="ARBA" id="ARBA00022473"/>
    </source>
</evidence>
<keyword evidence="2 5" id="KW-0217">Developmental protein</keyword>
<comment type="similarity">
    <text evidence="1 5">Belongs to the Frigida family.</text>
</comment>
<dbReference type="PANTHER" id="PTHR31791:SF47">
    <property type="entry name" value="INACTIVE FRIGIDA-LIKE PROTEIN 2"/>
    <property type="match status" value="1"/>
</dbReference>
<evidence type="ECO:0000256" key="6">
    <source>
        <dbReference type="SAM" id="Coils"/>
    </source>
</evidence>
<evidence type="ECO:0000256" key="7">
    <source>
        <dbReference type="SAM" id="MobiDB-lite"/>
    </source>
</evidence>
<dbReference type="SUPFAM" id="SSF57997">
    <property type="entry name" value="Tropomyosin"/>
    <property type="match status" value="1"/>
</dbReference>
<reference evidence="8 9" key="1">
    <citation type="journal article" date="2023" name="Hortic Res">
        <title>Pangenome of water caltrop reveals structural variations and asymmetric subgenome divergence after allopolyploidization.</title>
        <authorList>
            <person name="Zhang X."/>
            <person name="Chen Y."/>
            <person name="Wang L."/>
            <person name="Yuan Y."/>
            <person name="Fang M."/>
            <person name="Shi L."/>
            <person name="Lu R."/>
            <person name="Comes H.P."/>
            <person name="Ma Y."/>
            <person name="Chen Y."/>
            <person name="Huang G."/>
            <person name="Zhou Y."/>
            <person name="Zheng Z."/>
            <person name="Qiu Y."/>
        </authorList>
    </citation>
    <scope>NUCLEOTIDE SEQUENCE [LARGE SCALE GENOMIC DNA]</scope>
    <source>
        <strain evidence="8">F231</strain>
    </source>
</reference>
<accession>A0AAN7LBC5</accession>
<name>A0AAN7LBC5_TRANT</name>
<dbReference type="GO" id="GO:0030154">
    <property type="term" value="P:cell differentiation"/>
    <property type="evidence" value="ECO:0007669"/>
    <property type="project" value="UniProtKB-KW"/>
</dbReference>
<evidence type="ECO:0000256" key="4">
    <source>
        <dbReference type="ARBA" id="ARBA00023089"/>
    </source>
</evidence>
<dbReference type="GO" id="GO:0009908">
    <property type="term" value="P:flower development"/>
    <property type="evidence" value="ECO:0007669"/>
    <property type="project" value="UniProtKB-KW"/>
</dbReference>
<keyword evidence="9" id="KW-1185">Reference proteome</keyword>
<feature type="coiled-coil region" evidence="6">
    <location>
        <begin position="88"/>
        <end position="129"/>
    </location>
</feature>
<evidence type="ECO:0000256" key="1">
    <source>
        <dbReference type="ARBA" id="ARBA00008956"/>
    </source>
</evidence>
<keyword evidence="6" id="KW-0175">Coiled coil</keyword>
<dbReference type="InterPro" id="IPR012474">
    <property type="entry name" value="Frigida"/>
</dbReference>
<keyword evidence="3 5" id="KW-0221">Differentiation</keyword>
<dbReference type="Proteomes" id="UP001346149">
    <property type="component" value="Unassembled WGS sequence"/>
</dbReference>
<sequence length="607" mass="69704">MEKLSADMNLAVFKKDGLRQALEQFQEQTNGVLMIGLLWKDLEEHFDSMARTVSDSLQHLMVRERELEERLKEVGIREKEAAIREEKLNVFERRREEKLKEVAMKEEELAVMERRLEECQNEQRENEDSMMIVKRSLNECVQELKVRANELNSVGYSVEEEGRKLVVKRHLLDDLQKQQEACSMKFVEETTKLTSVEELLRSRVTELEFKKNDMELLEMDIDGRCKELDSIIKDIDLKNVELLSLQSSLKSRCRELDRKKEEIHEIQNLVDGYKEELDLKGRELASIRLLIDEQMELLASKEREHDAIKCSIKASSEEADSKKRELDSLCKTIKRVGNRIVEIELREGAVVEKEKKLNFQLQQLESRKEVSFFQNSLQDPISPIELGEEGTIIHPQVKVERLDSPTSHYAGTVNEPLNLMFFVCEHIERLDSVQGQLLHKIQMSLDPAMLVLVALQEFHRSKKDVHRFGSGIMERSCILVLGYLSEVSPMVTPQVRDAAVILASEWKSQLRTDSPSYYVEVLALLRFIAVYGLTPNFSGNELELLVNSLSGQAESNQMRVLLGLSGGEGCSTNGDHVHECMENLVETDPSIKDGSVPQHTSKRNRPA</sequence>
<proteinExistence type="inferred from homology"/>
<evidence type="ECO:0000313" key="9">
    <source>
        <dbReference type="Proteomes" id="UP001346149"/>
    </source>
</evidence>
<evidence type="ECO:0000313" key="8">
    <source>
        <dbReference type="EMBL" id="KAK4778540.1"/>
    </source>
</evidence>
<comment type="caution">
    <text evidence="8">The sequence shown here is derived from an EMBL/GenBank/DDBJ whole genome shotgun (WGS) entry which is preliminary data.</text>
</comment>
<gene>
    <name evidence="8" type="ORF">SAY86_006068</name>
</gene>
<evidence type="ECO:0000256" key="5">
    <source>
        <dbReference type="RuleBase" id="RU364012"/>
    </source>
</evidence>
<dbReference type="Pfam" id="PF07899">
    <property type="entry name" value="Frigida"/>
    <property type="match status" value="1"/>
</dbReference>
<feature type="region of interest" description="Disordered" evidence="7">
    <location>
        <begin position="586"/>
        <end position="607"/>
    </location>
</feature>